<dbReference type="InterPro" id="IPR036955">
    <property type="entry name" value="AP2/ERF_dom_sf"/>
</dbReference>
<evidence type="ECO:0000259" key="7">
    <source>
        <dbReference type="PROSITE" id="PS51032"/>
    </source>
</evidence>
<evidence type="ECO:0000256" key="5">
    <source>
        <dbReference type="ARBA" id="ARBA00023242"/>
    </source>
</evidence>
<dbReference type="GO" id="GO:0009873">
    <property type="term" value="P:ethylene-activated signaling pathway"/>
    <property type="evidence" value="ECO:0007669"/>
    <property type="project" value="InterPro"/>
</dbReference>
<feature type="compositionally biased region" description="Basic residues" evidence="6">
    <location>
        <begin position="294"/>
        <end position="303"/>
    </location>
</feature>
<dbReference type="SMART" id="SM00380">
    <property type="entry name" value="AP2"/>
    <property type="match status" value="1"/>
</dbReference>
<dbReference type="FunFam" id="3.30.730.10:FF:000001">
    <property type="entry name" value="Ethylene-responsive transcription factor 2"/>
    <property type="match status" value="1"/>
</dbReference>
<comment type="caution">
    <text evidence="8">The sequence shown here is derived from an EMBL/GenBank/DDBJ whole genome shotgun (WGS) entry which is preliminary data.</text>
</comment>
<dbReference type="PANTHER" id="PTHR31190">
    <property type="entry name" value="DNA-BINDING DOMAIN"/>
    <property type="match status" value="1"/>
</dbReference>
<feature type="compositionally biased region" description="Basic and acidic residues" evidence="6">
    <location>
        <begin position="33"/>
        <end position="43"/>
    </location>
</feature>
<protein>
    <recommendedName>
        <fullName evidence="7">AP2/ERF domain-containing protein</fullName>
    </recommendedName>
</protein>
<keyword evidence="2" id="KW-0805">Transcription regulation</keyword>
<dbReference type="InterPro" id="IPR044808">
    <property type="entry name" value="ERF_plant"/>
</dbReference>
<dbReference type="CDD" id="cd00018">
    <property type="entry name" value="AP2"/>
    <property type="match status" value="1"/>
</dbReference>
<evidence type="ECO:0000256" key="3">
    <source>
        <dbReference type="ARBA" id="ARBA00023125"/>
    </source>
</evidence>
<dbReference type="EMBL" id="JACEFO010000112">
    <property type="protein sequence ID" value="KAF8781165.1"/>
    <property type="molecule type" value="Genomic_DNA"/>
</dbReference>
<evidence type="ECO:0000256" key="6">
    <source>
        <dbReference type="SAM" id="MobiDB-lite"/>
    </source>
</evidence>
<evidence type="ECO:0000313" key="9">
    <source>
        <dbReference type="Proteomes" id="UP000636709"/>
    </source>
</evidence>
<evidence type="ECO:0000313" key="8">
    <source>
        <dbReference type="EMBL" id="KAF8781165.1"/>
    </source>
</evidence>
<dbReference type="AlphaFoldDB" id="A0A835KVE0"/>
<proteinExistence type="predicted"/>
<evidence type="ECO:0000256" key="2">
    <source>
        <dbReference type="ARBA" id="ARBA00023015"/>
    </source>
</evidence>
<dbReference type="InterPro" id="IPR016177">
    <property type="entry name" value="DNA-bd_dom_sf"/>
</dbReference>
<feature type="domain" description="AP2/ERF" evidence="7">
    <location>
        <begin position="303"/>
        <end position="360"/>
    </location>
</feature>
<dbReference type="Gene3D" id="3.30.730.10">
    <property type="entry name" value="AP2/ERF domain"/>
    <property type="match status" value="1"/>
</dbReference>
<keyword evidence="3" id="KW-0238">DNA-binding</keyword>
<comment type="subcellular location">
    <subcellularLocation>
        <location evidence="1">Nucleus</location>
    </subcellularLocation>
</comment>
<dbReference type="GO" id="GO:0003677">
    <property type="term" value="F:DNA binding"/>
    <property type="evidence" value="ECO:0007669"/>
    <property type="project" value="UniProtKB-KW"/>
</dbReference>
<sequence length="436" mass="46336">MHSGEVACSAQGRGERAWAIDGGGGGGSSRPSENWRRRKEPDGRLPASCVATSTAAPPPCLGRATSPNSSPCFDFFSVDNSTPRIVHRTVVPLSLSFEFPTPYADTSATLATIYPEVEYAGLLPCSHLASLCNRRVAVSPPPRHFPPQFKVEAHSPSSTLAKQEARSDMTKKLITSTMAGKQDFLKTQFEASIIHGDGGANKSAAGFAGGKMISQEQEDAIIVAALRHVVSGYSTPPPELVTVAGGEPCGVCGIDGCLGCDFFVAPESVNSAKVQMAAPSPAAAGGGQGQQQLRPRRRRKKSMYRGVRQRPWGKWAAEIRDPRRATRVWLGTFDTAEEAARAYDRAALEFRGPRAKLNFVPAADHGEAVAAAGPVTRTPSPCISAEAEAPGDWQQMLSGADGAVGNELVWEGLQDLMKLDEVDRWFAPFAGAASSF</sequence>
<dbReference type="PRINTS" id="PR00367">
    <property type="entry name" value="ETHRSPELEMNT"/>
</dbReference>
<keyword evidence="9" id="KW-1185">Reference proteome</keyword>
<feature type="region of interest" description="Disordered" evidence="6">
    <location>
        <begin position="1"/>
        <end position="49"/>
    </location>
</feature>
<keyword evidence="5" id="KW-0539">Nucleus</keyword>
<reference evidence="8" key="1">
    <citation type="submission" date="2020-07" db="EMBL/GenBank/DDBJ databases">
        <title>Genome sequence and genetic diversity analysis of an under-domesticated orphan crop, white fonio (Digitaria exilis).</title>
        <authorList>
            <person name="Bennetzen J.L."/>
            <person name="Chen S."/>
            <person name="Ma X."/>
            <person name="Wang X."/>
            <person name="Yssel A.E.J."/>
            <person name="Chaluvadi S.R."/>
            <person name="Johnson M."/>
            <person name="Gangashetty P."/>
            <person name="Hamidou F."/>
            <person name="Sanogo M.D."/>
            <person name="Zwaenepoel A."/>
            <person name="Wallace J."/>
            <person name="Van De Peer Y."/>
            <person name="Van Deynze A."/>
        </authorList>
    </citation>
    <scope>NUCLEOTIDE SEQUENCE</scope>
    <source>
        <tissue evidence="8">Leaves</tissue>
    </source>
</reference>
<dbReference type="PANTHER" id="PTHR31190:SF450">
    <property type="entry name" value="OS08G0474000 PROTEIN"/>
    <property type="match status" value="1"/>
</dbReference>
<keyword evidence="4" id="KW-0804">Transcription</keyword>
<accession>A0A835KVE0</accession>
<gene>
    <name evidence="8" type="ORF">HU200_001144</name>
</gene>
<dbReference type="Proteomes" id="UP000636709">
    <property type="component" value="Unassembled WGS sequence"/>
</dbReference>
<feature type="region of interest" description="Disordered" evidence="6">
    <location>
        <begin position="279"/>
        <end position="305"/>
    </location>
</feature>
<dbReference type="SUPFAM" id="SSF54171">
    <property type="entry name" value="DNA-binding domain"/>
    <property type="match status" value="1"/>
</dbReference>
<evidence type="ECO:0000256" key="1">
    <source>
        <dbReference type="ARBA" id="ARBA00004123"/>
    </source>
</evidence>
<evidence type="ECO:0000256" key="4">
    <source>
        <dbReference type="ARBA" id="ARBA00023163"/>
    </source>
</evidence>
<name>A0A835KVE0_9POAL</name>
<dbReference type="InterPro" id="IPR001471">
    <property type="entry name" value="AP2/ERF_dom"/>
</dbReference>
<dbReference type="GO" id="GO:0005634">
    <property type="term" value="C:nucleus"/>
    <property type="evidence" value="ECO:0007669"/>
    <property type="project" value="UniProtKB-SubCell"/>
</dbReference>
<dbReference type="Pfam" id="PF00847">
    <property type="entry name" value="AP2"/>
    <property type="match status" value="1"/>
</dbReference>
<dbReference type="GO" id="GO:0003700">
    <property type="term" value="F:DNA-binding transcription factor activity"/>
    <property type="evidence" value="ECO:0007669"/>
    <property type="project" value="InterPro"/>
</dbReference>
<organism evidence="8 9">
    <name type="scientific">Digitaria exilis</name>
    <dbReference type="NCBI Taxonomy" id="1010633"/>
    <lineage>
        <taxon>Eukaryota</taxon>
        <taxon>Viridiplantae</taxon>
        <taxon>Streptophyta</taxon>
        <taxon>Embryophyta</taxon>
        <taxon>Tracheophyta</taxon>
        <taxon>Spermatophyta</taxon>
        <taxon>Magnoliopsida</taxon>
        <taxon>Liliopsida</taxon>
        <taxon>Poales</taxon>
        <taxon>Poaceae</taxon>
        <taxon>PACMAD clade</taxon>
        <taxon>Panicoideae</taxon>
        <taxon>Panicodae</taxon>
        <taxon>Paniceae</taxon>
        <taxon>Anthephorinae</taxon>
        <taxon>Digitaria</taxon>
    </lineage>
</organism>
<dbReference type="OrthoDB" id="49610at2759"/>
<dbReference type="PROSITE" id="PS51032">
    <property type="entry name" value="AP2_ERF"/>
    <property type="match status" value="1"/>
</dbReference>